<reference evidence="4" key="1">
    <citation type="submission" date="2025-04" db="UniProtKB">
        <authorList>
            <consortium name="RefSeq"/>
        </authorList>
    </citation>
    <scope>IDENTIFICATION</scope>
    <source>
        <tissue evidence="4">Whole insect</tissue>
    </source>
</reference>
<dbReference type="GeneID" id="114338519"/>
<name>A0A6P7GMA7_DIAVI</name>
<feature type="compositionally biased region" description="Basic and acidic residues" evidence="1">
    <location>
        <begin position="412"/>
        <end position="422"/>
    </location>
</feature>
<evidence type="ECO:0000313" key="4">
    <source>
        <dbReference type="RefSeq" id="XP_028144920.1"/>
    </source>
</evidence>
<feature type="compositionally biased region" description="Polar residues" evidence="1">
    <location>
        <begin position="617"/>
        <end position="636"/>
    </location>
</feature>
<feature type="compositionally biased region" description="Polar residues" evidence="1">
    <location>
        <begin position="1"/>
        <end position="10"/>
    </location>
</feature>
<feature type="compositionally biased region" description="Basic and acidic residues" evidence="1">
    <location>
        <begin position="13"/>
        <end position="40"/>
    </location>
</feature>
<feature type="region of interest" description="Disordered" evidence="1">
    <location>
        <begin position="367"/>
        <end position="564"/>
    </location>
</feature>
<accession>A0A6P7GMA7</accession>
<feature type="compositionally biased region" description="Basic and acidic residues" evidence="1">
    <location>
        <begin position="458"/>
        <end position="467"/>
    </location>
</feature>
<feature type="compositionally biased region" description="Basic and acidic residues" evidence="1">
    <location>
        <begin position="579"/>
        <end position="616"/>
    </location>
</feature>
<feature type="compositionally biased region" description="Gly residues" evidence="1">
    <location>
        <begin position="116"/>
        <end position="125"/>
    </location>
</feature>
<feature type="compositionally biased region" description="Polar residues" evidence="1">
    <location>
        <begin position="477"/>
        <end position="490"/>
    </location>
</feature>
<feature type="region of interest" description="Disordered" evidence="1">
    <location>
        <begin position="871"/>
        <end position="930"/>
    </location>
</feature>
<feature type="region of interest" description="Disordered" evidence="1">
    <location>
        <begin position="86"/>
        <end position="148"/>
    </location>
</feature>
<feature type="region of interest" description="Disordered" evidence="1">
    <location>
        <begin position="310"/>
        <end position="332"/>
    </location>
</feature>
<evidence type="ECO:0000256" key="1">
    <source>
        <dbReference type="SAM" id="MobiDB-lite"/>
    </source>
</evidence>
<dbReference type="RefSeq" id="XP_028144920.1">
    <property type="nucleotide sequence ID" value="XM_028289119.1"/>
</dbReference>
<gene>
    <name evidence="4" type="primary">LOC114338519</name>
</gene>
<dbReference type="AlphaFoldDB" id="A0A6P7GMA7"/>
<feature type="compositionally biased region" description="Polar residues" evidence="1">
    <location>
        <begin position="910"/>
        <end position="919"/>
    </location>
</feature>
<evidence type="ECO:0000313" key="3">
    <source>
        <dbReference type="Proteomes" id="UP001652700"/>
    </source>
</evidence>
<feature type="region of interest" description="Disordered" evidence="1">
    <location>
        <begin position="579"/>
        <end position="666"/>
    </location>
</feature>
<keyword evidence="3" id="KW-1185">Reference proteome</keyword>
<dbReference type="InParanoid" id="A0A6P7GMA7"/>
<feature type="region of interest" description="Disordered" evidence="1">
    <location>
        <begin position="761"/>
        <end position="785"/>
    </location>
</feature>
<feature type="region of interest" description="Disordered" evidence="1">
    <location>
        <begin position="1"/>
        <end position="47"/>
    </location>
</feature>
<evidence type="ECO:0000313" key="2">
    <source>
        <dbReference type="EnsemblMetazoa" id="XP_028144920.1"/>
    </source>
</evidence>
<dbReference type="Proteomes" id="UP001652700">
    <property type="component" value="Unplaced"/>
</dbReference>
<dbReference type="KEGG" id="dvv:114338519"/>
<feature type="compositionally biased region" description="Polar residues" evidence="1">
    <location>
        <begin position="767"/>
        <end position="780"/>
    </location>
</feature>
<feature type="compositionally biased region" description="Basic residues" evidence="1">
    <location>
        <begin position="126"/>
        <end position="138"/>
    </location>
</feature>
<feature type="compositionally biased region" description="Polar residues" evidence="1">
    <location>
        <begin position="879"/>
        <end position="899"/>
    </location>
</feature>
<reference evidence="2" key="2">
    <citation type="submission" date="2025-05" db="UniProtKB">
        <authorList>
            <consortium name="EnsemblMetazoa"/>
        </authorList>
    </citation>
    <scope>IDENTIFICATION</scope>
</reference>
<proteinExistence type="predicted"/>
<organism evidence="4">
    <name type="scientific">Diabrotica virgifera virgifera</name>
    <name type="common">western corn rootworm</name>
    <dbReference type="NCBI Taxonomy" id="50390"/>
    <lineage>
        <taxon>Eukaryota</taxon>
        <taxon>Metazoa</taxon>
        <taxon>Ecdysozoa</taxon>
        <taxon>Arthropoda</taxon>
        <taxon>Hexapoda</taxon>
        <taxon>Insecta</taxon>
        <taxon>Pterygota</taxon>
        <taxon>Neoptera</taxon>
        <taxon>Endopterygota</taxon>
        <taxon>Coleoptera</taxon>
        <taxon>Polyphaga</taxon>
        <taxon>Cucujiformia</taxon>
        <taxon>Chrysomeloidea</taxon>
        <taxon>Chrysomelidae</taxon>
        <taxon>Galerucinae</taxon>
        <taxon>Diabroticina</taxon>
        <taxon>Diabroticites</taxon>
        <taxon>Diabrotica</taxon>
    </lineage>
</organism>
<feature type="compositionally biased region" description="Basic residues" evidence="1">
    <location>
        <begin position="498"/>
        <end position="508"/>
    </location>
</feature>
<dbReference type="OrthoDB" id="6426920at2759"/>
<protein>
    <submittedName>
        <fullName evidence="4">Dual specificity protein kinase splB-like isoform X1</fullName>
    </submittedName>
</protein>
<sequence>MAPSPENDNTPKAPDKSDKSRSERIATSDNTKENDKDEKTLSNLNDGELKALLDEAINYKNPKDREGKSKLFKDLLIQAEETERIARATSAGGSEEARHYNPSAARRHHGRHSAGADGGSGSGGHHGGRRHHDRHRKPSSISENMMHGGSLDNLAKEELFLESRQCLIPKMKTVSTRQREGGSLPCDVNSSVINPNIHSFIKEVKKSQAATKDKEYTATDIETDSENQRLLDNDVLGQNYQESQEITIVPRFTTKATLQIAATPVDEPISFDLDTIADSKKPPELVDPNKVLHSKYSVFFPTYRSTEDRKVDENGNALHQNTNTKTKKKKAQTDKNVVVLTAESVEGHRSDIINDVDKLIQYIGGDKTDAPSGKSSKSNVHKSKQLQKQHASEDSGRGSSGSCKKQRAHSSKGKESRSEIKKSNSLGEISTAKLDDFTFAAPENDDENKVVLRGNKYQSDRPKERRSWGNVEAPSFQILSSNVSTENLETAENWVVTKTKKKSKKRRNSISSGSRAQNSTCENHARQHSNRVPSPDFRGKSASSVPQSEKSDTSDADSVHSLPIDGINVPISYADIAKNTEKGKEKKTTPEKPEKVPNKDRSPKPETESNPKKEKSNINITNVNKTSPSVTNNNIKSPEVHSSRTLPAIPTDFPKSAQPPDFNDARNFPAMSAEVVLKSPPVVSEPHVPIFPVLQYTENTRQYPPDVNDTKSFPAMPTDNAAKGFHAVGSDVNNTKSFPVNNNNNKVLNVEKTNVKNSTVSGKVRNASPSTRSAPSRGTFNNNNSNLNVKSGVMQNSIGVVHNDIQNDLSILHSNEKESIQYNAQMLPPNIPDVQTIEKMHFMNCHPQQQQQQPPQHIPSPIVVNTQQHIPRTNHPHPVTQSESTQTCTEVVTSLPSNKNKVDCDISDRTMVSDSNSSKGEGGGEDERPPPVVILSGIGNKEVTGLVFGFDVNEQLLQDDVCNNFVARFVAPEGYTHVSHNHDKIVNFIGSAWEAIINQPNGKVKYYMEES</sequence>
<dbReference type="EnsemblMetazoa" id="XM_028289119.2">
    <property type="protein sequence ID" value="XP_028144920.1"/>
    <property type="gene ID" value="LOC114338519"/>
</dbReference>